<accession>A0A4R4PD45</accession>
<dbReference type="InterPro" id="IPR036390">
    <property type="entry name" value="WH_DNA-bd_sf"/>
</dbReference>
<organism evidence="1 2">
    <name type="scientific">Actinomadura bangladeshensis</name>
    <dbReference type="NCBI Taxonomy" id="453573"/>
    <lineage>
        <taxon>Bacteria</taxon>
        <taxon>Bacillati</taxon>
        <taxon>Actinomycetota</taxon>
        <taxon>Actinomycetes</taxon>
        <taxon>Streptosporangiales</taxon>
        <taxon>Thermomonosporaceae</taxon>
        <taxon>Actinomadura</taxon>
    </lineage>
</organism>
<gene>
    <name evidence="1" type="ORF">E1284_06570</name>
</gene>
<dbReference type="EMBL" id="SMJW01000020">
    <property type="protein sequence ID" value="TDC18382.1"/>
    <property type="molecule type" value="Genomic_DNA"/>
</dbReference>
<evidence type="ECO:0000313" key="1">
    <source>
        <dbReference type="EMBL" id="TDC18382.1"/>
    </source>
</evidence>
<sequence length="130" mass="14688">MSGIERVTVPLLDALEVLPDAHRRRQFEVHGWNLMRTTHRAGPTIYRVLDRLENAGPWKDANPDPSRPRRRFYELTLNGLARAYDLLEARRPAALGPARRPLGRSAPGPAILRPLARKFAVRRELPGGEA</sequence>
<reference evidence="1 2" key="1">
    <citation type="submission" date="2019-03" db="EMBL/GenBank/DDBJ databases">
        <title>Draft genome sequences of novel Actinobacteria.</title>
        <authorList>
            <person name="Sahin N."/>
            <person name="Ay H."/>
            <person name="Saygin H."/>
        </authorList>
    </citation>
    <scope>NUCLEOTIDE SEQUENCE [LARGE SCALE GENOMIC DNA]</scope>
    <source>
        <strain evidence="1 2">DSM 45347</strain>
    </source>
</reference>
<dbReference type="RefSeq" id="WP_131938084.1">
    <property type="nucleotide sequence ID" value="NZ_BAAAMX010000057.1"/>
</dbReference>
<comment type="caution">
    <text evidence="1">The sequence shown here is derived from an EMBL/GenBank/DDBJ whole genome shotgun (WGS) entry which is preliminary data.</text>
</comment>
<name>A0A4R4PD45_9ACTN</name>
<dbReference type="Gene3D" id="1.10.10.10">
    <property type="entry name" value="Winged helix-like DNA-binding domain superfamily/Winged helix DNA-binding domain"/>
    <property type="match status" value="1"/>
</dbReference>
<proteinExistence type="predicted"/>
<evidence type="ECO:0000313" key="2">
    <source>
        <dbReference type="Proteomes" id="UP000295431"/>
    </source>
</evidence>
<keyword evidence="2" id="KW-1185">Reference proteome</keyword>
<dbReference type="SUPFAM" id="SSF46785">
    <property type="entry name" value="Winged helix' DNA-binding domain"/>
    <property type="match status" value="1"/>
</dbReference>
<protein>
    <submittedName>
        <fullName evidence="1">PadR family transcriptional regulator</fullName>
    </submittedName>
</protein>
<dbReference type="Proteomes" id="UP000295431">
    <property type="component" value="Unassembled WGS sequence"/>
</dbReference>
<dbReference type="InterPro" id="IPR036388">
    <property type="entry name" value="WH-like_DNA-bd_sf"/>
</dbReference>
<dbReference type="OrthoDB" id="122286at2"/>
<dbReference type="AlphaFoldDB" id="A0A4R4PD45"/>